<dbReference type="Proteomes" id="UP001159042">
    <property type="component" value="Unassembled WGS sequence"/>
</dbReference>
<organism evidence="3 4">
    <name type="scientific">Exocentrus adspersus</name>
    <dbReference type="NCBI Taxonomy" id="1586481"/>
    <lineage>
        <taxon>Eukaryota</taxon>
        <taxon>Metazoa</taxon>
        <taxon>Ecdysozoa</taxon>
        <taxon>Arthropoda</taxon>
        <taxon>Hexapoda</taxon>
        <taxon>Insecta</taxon>
        <taxon>Pterygota</taxon>
        <taxon>Neoptera</taxon>
        <taxon>Endopterygota</taxon>
        <taxon>Coleoptera</taxon>
        <taxon>Polyphaga</taxon>
        <taxon>Cucujiformia</taxon>
        <taxon>Chrysomeloidea</taxon>
        <taxon>Cerambycidae</taxon>
        <taxon>Lamiinae</taxon>
        <taxon>Acanthocinini</taxon>
        <taxon>Exocentrus</taxon>
    </lineage>
</organism>
<accession>A0AAV8WFF5</accession>
<gene>
    <name evidence="3" type="ORF">NQ315_009318</name>
</gene>
<protein>
    <submittedName>
        <fullName evidence="3">Uncharacterized protein</fullName>
    </submittedName>
</protein>
<reference evidence="3 4" key="1">
    <citation type="journal article" date="2023" name="Insect Mol. Biol.">
        <title>Genome sequencing provides insights into the evolution of gene families encoding plant cell wall-degrading enzymes in longhorned beetles.</title>
        <authorList>
            <person name="Shin N.R."/>
            <person name="Okamura Y."/>
            <person name="Kirsch R."/>
            <person name="Pauchet Y."/>
        </authorList>
    </citation>
    <scope>NUCLEOTIDE SEQUENCE [LARGE SCALE GENOMIC DNA]</scope>
    <source>
        <strain evidence="3">EAD_L_NR</strain>
    </source>
</reference>
<evidence type="ECO:0000256" key="1">
    <source>
        <dbReference type="SAM" id="Coils"/>
    </source>
</evidence>
<keyword evidence="1" id="KW-0175">Coiled coil</keyword>
<proteinExistence type="predicted"/>
<sequence length="258" mass="26818">MYKFFAVSICTFALAVANEQSGQDDVILDLDAEASQNYNSYSGHGYPNHYDGNYGKGAELTGLAHNSAIQAKNLLLNQHAAGNQAAYGVKSSFATAVLGAAKAAHAAVIGKQALLSSLKKQLAEAQHQLQGELAQYKQTEAAAQLAQDSAKQAHSQLNSLTAALAEAQGRAHHANQAALEAGNSAAAQHAMVIEAKQRIAQIIDKLQSTSKDLQDTEVSAQKAAEAAQIAHSNAAAAGADVKVAAAKGGHYGYSNGYY</sequence>
<dbReference type="PANTHER" id="PTHR37161:SF3">
    <property type="entry name" value="HDC10475"/>
    <property type="match status" value="1"/>
</dbReference>
<feature type="signal peptide" evidence="2">
    <location>
        <begin position="1"/>
        <end position="17"/>
    </location>
</feature>
<dbReference type="PANTHER" id="PTHR37161">
    <property type="entry name" value="HDC10475"/>
    <property type="match status" value="1"/>
</dbReference>
<keyword evidence="2" id="KW-0732">Signal</keyword>
<comment type="caution">
    <text evidence="3">The sequence shown here is derived from an EMBL/GenBank/DDBJ whole genome shotgun (WGS) entry which is preliminary data.</text>
</comment>
<dbReference type="AlphaFoldDB" id="A0AAV8WFF5"/>
<dbReference type="EMBL" id="JANEYG010000001">
    <property type="protein sequence ID" value="KAJ8925480.1"/>
    <property type="molecule type" value="Genomic_DNA"/>
</dbReference>
<evidence type="ECO:0000256" key="2">
    <source>
        <dbReference type="SAM" id="SignalP"/>
    </source>
</evidence>
<keyword evidence="4" id="KW-1185">Reference proteome</keyword>
<dbReference type="InterPro" id="IPR007999">
    <property type="entry name" value="DUF745"/>
</dbReference>
<evidence type="ECO:0000313" key="4">
    <source>
        <dbReference type="Proteomes" id="UP001159042"/>
    </source>
</evidence>
<evidence type="ECO:0000313" key="3">
    <source>
        <dbReference type="EMBL" id="KAJ8925480.1"/>
    </source>
</evidence>
<name>A0AAV8WFF5_9CUCU</name>
<dbReference type="Pfam" id="PF05335">
    <property type="entry name" value="DUF745"/>
    <property type="match status" value="1"/>
</dbReference>
<feature type="coiled-coil region" evidence="1">
    <location>
        <begin position="115"/>
        <end position="177"/>
    </location>
</feature>
<feature type="chain" id="PRO_5043989882" evidence="2">
    <location>
        <begin position="18"/>
        <end position="258"/>
    </location>
</feature>